<dbReference type="EMBL" id="LNXY01000032">
    <property type="protein sequence ID" value="KTC84396.1"/>
    <property type="molecule type" value="Genomic_DNA"/>
</dbReference>
<dbReference type="RefSeq" id="WP_058497270.1">
    <property type="nucleotide sequence ID" value="NZ_CAAAIU010000019.1"/>
</dbReference>
<dbReference type="InterPro" id="IPR014114">
    <property type="entry name" value="TraW"/>
</dbReference>
<gene>
    <name evidence="2" type="primary">traW</name>
    <name evidence="2" type="ORF">Ldro_2999</name>
</gene>
<keyword evidence="3" id="KW-1185">Reference proteome</keyword>
<feature type="signal peptide" evidence="1">
    <location>
        <begin position="1"/>
        <end position="18"/>
    </location>
</feature>
<dbReference type="OrthoDB" id="7171737at2"/>
<reference evidence="2 3" key="1">
    <citation type="submission" date="2015-11" db="EMBL/GenBank/DDBJ databases">
        <title>Genomic analysis of 38 Legionella species identifies large and diverse effector repertoires.</title>
        <authorList>
            <person name="Burstein D."/>
            <person name="Amaro F."/>
            <person name="Zusman T."/>
            <person name="Lifshitz Z."/>
            <person name="Cohen O."/>
            <person name="Gilbert J.A."/>
            <person name="Pupko T."/>
            <person name="Shuman H.A."/>
            <person name="Segal G."/>
        </authorList>
    </citation>
    <scope>NUCLEOTIDE SEQUENCE [LARGE SCALE GENOMIC DNA]</scope>
    <source>
        <strain evidence="2 3">ATCC 700990</strain>
    </source>
</reference>
<dbReference type="STRING" id="1212489.Ldro_2999"/>
<organism evidence="2 3">
    <name type="scientific">Legionella drozanskii LLAP-1</name>
    <dbReference type="NCBI Taxonomy" id="1212489"/>
    <lineage>
        <taxon>Bacteria</taxon>
        <taxon>Pseudomonadati</taxon>
        <taxon>Pseudomonadota</taxon>
        <taxon>Gammaproteobacteria</taxon>
        <taxon>Legionellales</taxon>
        <taxon>Legionellaceae</taxon>
        <taxon>Legionella</taxon>
    </lineage>
</organism>
<keyword evidence="1" id="KW-0732">Signal</keyword>
<evidence type="ECO:0000313" key="3">
    <source>
        <dbReference type="Proteomes" id="UP000054736"/>
    </source>
</evidence>
<dbReference type="AlphaFoldDB" id="A0A0W0SM59"/>
<evidence type="ECO:0000313" key="2">
    <source>
        <dbReference type="EMBL" id="KTC84396.1"/>
    </source>
</evidence>
<accession>A0A0W0SM59</accession>
<sequence length="210" mass="24106">MKQLFIVFLLVATQSLFAKELGTLGQTFPVMEKSLLTLIYERLTAFQDDGKLKDLENAWVKQVEAKALRPRPLNLSRTDKTTSHYHTPVTTLKQDIQDNQGRIILKKGLTVNALTQLPMYQPVWVFIDYDDEAQRQFADIIRTQYVDIQWILTGGNVRDAELRIKETIYFDQEGRITEKLAIKHVPALVTRAEDSLKIVEFAIGENGHAF</sequence>
<dbReference type="PATRIC" id="fig|1212489.4.peg.3170"/>
<dbReference type="Proteomes" id="UP000054736">
    <property type="component" value="Unassembled WGS sequence"/>
</dbReference>
<evidence type="ECO:0000256" key="1">
    <source>
        <dbReference type="SAM" id="SignalP"/>
    </source>
</evidence>
<proteinExistence type="predicted"/>
<dbReference type="NCBIfam" id="TIGR02743">
    <property type="entry name" value="TraW"/>
    <property type="match status" value="1"/>
</dbReference>
<comment type="caution">
    <text evidence="2">The sequence shown here is derived from an EMBL/GenBank/DDBJ whole genome shotgun (WGS) entry which is preliminary data.</text>
</comment>
<name>A0A0W0SM59_9GAMM</name>
<feature type="chain" id="PRO_5006912140" evidence="1">
    <location>
        <begin position="19"/>
        <end position="210"/>
    </location>
</feature>
<protein>
    <submittedName>
        <fullName evidence="2">Type-F conjugative transfer system protein</fullName>
    </submittedName>
</protein>